<proteinExistence type="inferred from homology"/>
<evidence type="ECO:0000256" key="4">
    <source>
        <dbReference type="ARBA" id="ARBA00022723"/>
    </source>
</evidence>
<evidence type="ECO:0000256" key="1">
    <source>
        <dbReference type="ARBA" id="ARBA00001920"/>
    </source>
</evidence>
<name>A0A7I7QAD5_9MYCO</name>
<gene>
    <name evidence="10" type="ORF">MSTO_33260</name>
</gene>
<dbReference type="RefSeq" id="WP_197939534.1">
    <property type="nucleotide sequence ID" value="NZ_AP022587.1"/>
</dbReference>
<dbReference type="GO" id="GO:0000949">
    <property type="term" value="P:aromatic amino acid family catabolic process to alcohol via Ehrlich pathway"/>
    <property type="evidence" value="ECO:0007669"/>
    <property type="project" value="TreeGrafter"/>
</dbReference>
<dbReference type="GO" id="GO:0030976">
    <property type="term" value="F:thiamine pyrophosphate binding"/>
    <property type="evidence" value="ECO:0007669"/>
    <property type="project" value="InterPro"/>
</dbReference>
<evidence type="ECO:0000256" key="8">
    <source>
        <dbReference type="ARBA" id="ARBA00023239"/>
    </source>
</evidence>
<dbReference type="Pfam" id="PF02776">
    <property type="entry name" value="TPP_enzyme_N"/>
    <property type="match status" value="1"/>
</dbReference>
<evidence type="ECO:0000256" key="6">
    <source>
        <dbReference type="ARBA" id="ARBA00022842"/>
    </source>
</evidence>
<organism evidence="10 11">
    <name type="scientific">Mycobacterium stomatepiae</name>
    <dbReference type="NCBI Taxonomy" id="470076"/>
    <lineage>
        <taxon>Bacteria</taxon>
        <taxon>Bacillati</taxon>
        <taxon>Actinomycetota</taxon>
        <taxon>Actinomycetes</taxon>
        <taxon>Mycobacteriales</taxon>
        <taxon>Mycobacteriaceae</taxon>
        <taxon>Mycobacterium</taxon>
        <taxon>Mycobacterium simiae complex</taxon>
    </lineage>
</organism>
<sequence length="70" mass="7530">MKQTPTVIGYVLARLHQIGVSDIFGVPGDYAFPVHDAIVAHPDVNWIGCCNELNAGYAADGYARIRGSAR</sequence>
<feature type="domain" description="Thiamine pyrophosphate enzyme N-terminal TPP-binding" evidence="9">
    <location>
        <begin position="9"/>
        <end position="67"/>
    </location>
</feature>
<dbReference type="GO" id="GO:0000287">
    <property type="term" value="F:magnesium ion binding"/>
    <property type="evidence" value="ECO:0007669"/>
    <property type="project" value="UniProtKB-ARBA"/>
</dbReference>
<evidence type="ECO:0000256" key="5">
    <source>
        <dbReference type="ARBA" id="ARBA00022793"/>
    </source>
</evidence>
<dbReference type="PANTHER" id="PTHR43452">
    <property type="entry name" value="PYRUVATE DECARBOXYLASE"/>
    <property type="match status" value="1"/>
</dbReference>
<protein>
    <recommendedName>
        <fullName evidence="9">Thiamine pyrophosphate enzyme N-terminal TPP-binding domain-containing protein</fullName>
    </recommendedName>
</protein>
<evidence type="ECO:0000256" key="3">
    <source>
        <dbReference type="ARBA" id="ARBA00007812"/>
    </source>
</evidence>
<keyword evidence="8" id="KW-0456">Lyase</keyword>
<dbReference type="PANTHER" id="PTHR43452:SF30">
    <property type="entry name" value="PYRUVATE DECARBOXYLASE ISOZYME 1-RELATED"/>
    <property type="match status" value="1"/>
</dbReference>
<evidence type="ECO:0000259" key="9">
    <source>
        <dbReference type="Pfam" id="PF02776"/>
    </source>
</evidence>
<comment type="cofactor">
    <cofactor evidence="1">
        <name>a metal cation</name>
        <dbReference type="ChEBI" id="CHEBI:25213"/>
    </cofactor>
</comment>
<evidence type="ECO:0000313" key="10">
    <source>
        <dbReference type="EMBL" id="BBY23121.1"/>
    </source>
</evidence>
<dbReference type="KEGG" id="msto:MSTO_33260"/>
<keyword evidence="4" id="KW-0479">Metal-binding</keyword>
<dbReference type="GO" id="GO:0004737">
    <property type="term" value="F:pyruvate decarboxylase activity"/>
    <property type="evidence" value="ECO:0007669"/>
    <property type="project" value="TreeGrafter"/>
</dbReference>
<evidence type="ECO:0000256" key="7">
    <source>
        <dbReference type="ARBA" id="ARBA00023052"/>
    </source>
</evidence>
<keyword evidence="11" id="KW-1185">Reference proteome</keyword>
<keyword evidence="6" id="KW-0460">Magnesium</keyword>
<dbReference type="InterPro" id="IPR029061">
    <property type="entry name" value="THDP-binding"/>
</dbReference>
<keyword evidence="5" id="KW-0210">Decarboxylase</keyword>
<evidence type="ECO:0000256" key="2">
    <source>
        <dbReference type="ARBA" id="ARBA00001964"/>
    </source>
</evidence>
<reference evidence="10 11" key="1">
    <citation type="journal article" date="2019" name="Emerg. Microbes Infect.">
        <title>Comprehensive subspecies identification of 175 nontuberculous mycobacteria species based on 7547 genomic profiles.</title>
        <authorList>
            <person name="Matsumoto Y."/>
            <person name="Kinjo T."/>
            <person name="Motooka D."/>
            <person name="Nabeya D."/>
            <person name="Jung N."/>
            <person name="Uechi K."/>
            <person name="Horii T."/>
            <person name="Iida T."/>
            <person name="Fujita J."/>
            <person name="Nakamura S."/>
        </authorList>
    </citation>
    <scope>NUCLEOTIDE SEQUENCE [LARGE SCALE GENOMIC DNA]</scope>
    <source>
        <strain evidence="10 11">JCM 17783</strain>
    </source>
</reference>
<dbReference type="InterPro" id="IPR012001">
    <property type="entry name" value="Thiamin_PyroP_enz_TPP-bd_dom"/>
</dbReference>
<evidence type="ECO:0000313" key="11">
    <source>
        <dbReference type="Proteomes" id="UP000467130"/>
    </source>
</evidence>
<accession>A0A7I7QAD5</accession>
<comment type="cofactor">
    <cofactor evidence="2">
        <name>thiamine diphosphate</name>
        <dbReference type="ChEBI" id="CHEBI:58937"/>
    </cofactor>
</comment>
<dbReference type="Gene3D" id="3.40.50.970">
    <property type="match status" value="1"/>
</dbReference>
<dbReference type="Proteomes" id="UP000467130">
    <property type="component" value="Chromosome"/>
</dbReference>
<dbReference type="GO" id="GO:0005829">
    <property type="term" value="C:cytosol"/>
    <property type="evidence" value="ECO:0007669"/>
    <property type="project" value="TreeGrafter"/>
</dbReference>
<dbReference type="InterPro" id="IPR012110">
    <property type="entry name" value="PDC/IPDC-like"/>
</dbReference>
<dbReference type="SUPFAM" id="SSF52518">
    <property type="entry name" value="Thiamin diphosphate-binding fold (THDP-binding)"/>
    <property type="match status" value="1"/>
</dbReference>
<dbReference type="EMBL" id="AP022587">
    <property type="protein sequence ID" value="BBY23121.1"/>
    <property type="molecule type" value="Genomic_DNA"/>
</dbReference>
<keyword evidence="7" id="KW-0786">Thiamine pyrophosphate</keyword>
<dbReference type="AlphaFoldDB" id="A0A7I7QAD5"/>
<comment type="similarity">
    <text evidence="3">Belongs to the TPP enzyme family.</text>
</comment>